<keyword evidence="2" id="KW-1185">Reference proteome</keyword>
<dbReference type="AlphaFoldDB" id="A0A7X2T9X9"/>
<dbReference type="RefSeq" id="WP_154575668.1">
    <property type="nucleotide sequence ID" value="NZ_VUMO01000002.1"/>
</dbReference>
<reference evidence="1 2" key="1">
    <citation type="submission" date="2019-08" db="EMBL/GenBank/DDBJ databases">
        <title>In-depth cultivation of the pig gut microbiome towards novel bacterial diversity and tailored functional studies.</title>
        <authorList>
            <person name="Wylensek D."/>
            <person name="Hitch T.C.A."/>
            <person name="Clavel T."/>
        </authorList>
    </citation>
    <scope>NUCLEOTIDE SEQUENCE [LARGE SCALE GENOMIC DNA]</scope>
    <source>
        <strain evidence="1 2">RF-744-FAT-4</strain>
    </source>
</reference>
<accession>A0A7X2T9X9</accession>
<protein>
    <submittedName>
        <fullName evidence="1">Uncharacterized protein</fullName>
    </submittedName>
</protein>
<proteinExistence type="predicted"/>
<sequence length="92" mass="10521">MKAIFKQADLQAIADAMVDVLRGYENGSRTTTARLAHQLGYTDLTLFDLLDVHNALLRAAQENHMELDFSEHDGKVEGWPFNLDFIVKHHKR</sequence>
<gene>
    <name evidence="1" type="ORF">FYJ52_02425</name>
</gene>
<dbReference type="Proteomes" id="UP000461754">
    <property type="component" value="Unassembled WGS sequence"/>
</dbReference>
<name>A0A7X2T9X9_9FIRM</name>
<dbReference type="EMBL" id="VUMO01000002">
    <property type="protein sequence ID" value="MSS19268.1"/>
    <property type="molecule type" value="Genomic_DNA"/>
</dbReference>
<organism evidence="1 2">
    <name type="scientific">Pseudoramibacter porci</name>
    <dbReference type="NCBI Taxonomy" id="2606631"/>
    <lineage>
        <taxon>Bacteria</taxon>
        <taxon>Bacillati</taxon>
        <taxon>Bacillota</taxon>
        <taxon>Clostridia</taxon>
        <taxon>Eubacteriales</taxon>
        <taxon>Eubacteriaceae</taxon>
        <taxon>Pseudoramibacter</taxon>
    </lineage>
</organism>
<evidence type="ECO:0000313" key="2">
    <source>
        <dbReference type="Proteomes" id="UP000461754"/>
    </source>
</evidence>
<evidence type="ECO:0000313" key="1">
    <source>
        <dbReference type="EMBL" id="MSS19268.1"/>
    </source>
</evidence>
<comment type="caution">
    <text evidence="1">The sequence shown here is derived from an EMBL/GenBank/DDBJ whole genome shotgun (WGS) entry which is preliminary data.</text>
</comment>